<comment type="caution">
    <text evidence="2">The sequence shown here is derived from an EMBL/GenBank/DDBJ whole genome shotgun (WGS) entry which is preliminary data.</text>
</comment>
<dbReference type="AlphaFoldDB" id="A0A2H3GSC5"/>
<feature type="chain" id="PRO_5013581372" evidence="1">
    <location>
        <begin position="18"/>
        <end position="150"/>
    </location>
</feature>
<organism evidence="2 3">
    <name type="scientific">Fusarium oxysporum f. sp. radicis-cucumerinum</name>
    <dbReference type="NCBI Taxonomy" id="327505"/>
    <lineage>
        <taxon>Eukaryota</taxon>
        <taxon>Fungi</taxon>
        <taxon>Dikarya</taxon>
        <taxon>Ascomycota</taxon>
        <taxon>Pezizomycotina</taxon>
        <taxon>Sordariomycetes</taxon>
        <taxon>Hypocreomycetidae</taxon>
        <taxon>Hypocreales</taxon>
        <taxon>Nectriaceae</taxon>
        <taxon>Fusarium</taxon>
        <taxon>Fusarium oxysporum species complex</taxon>
    </lineage>
</organism>
<proteinExistence type="predicted"/>
<keyword evidence="1" id="KW-0732">Signal</keyword>
<reference evidence="2 3" key="2">
    <citation type="journal article" date="2017" name="Sci. Rep.">
        <title>A mobile pathogenicity chromosome in Fusarium oxysporum for infection of multiple cucurbit species.</title>
        <authorList>
            <person name="van Dam P."/>
            <person name="Fokkens L."/>
            <person name="Ayukawa Y."/>
            <person name="van der Gragt M."/>
            <person name="Ter Horst A."/>
            <person name="Brankovics B."/>
            <person name="Houterman P.M."/>
            <person name="Arie T."/>
            <person name="Rep M."/>
        </authorList>
    </citation>
    <scope>NUCLEOTIDE SEQUENCE [LARGE SCALE GENOMIC DNA]</scope>
    <source>
        <strain evidence="2 3">Forc016</strain>
    </source>
</reference>
<dbReference type="Proteomes" id="UP000219602">
    <property type="component" value="Chromosome 8"/>
</dbReference>
<dbReference type="EMBL" id="MABQ02000006">
    <property type="protein sequence ID" value="PCD33517.1"/>
    <property type="molecule type" value="Genomic_DNA"/>
</dbReference>
<reference evidence="2 3" key="1">
    <citation type="journal article" date="2016" name="Environ. Microbiol.">
        <title>Effector profiles distinguish formae speciales of Fusarium oxysporum.</title>
        <authorList>
            <person name="van Dam P."/>
            <person name="Fokkens L."/>
            <person name="Schmidt S.M."/>
            <person name="Linmans J.H."/>
            <person name="Kistler H.C."/>
            <person name="Ma L.J."/>
            <person name="Rep M."/>
        </authorList>
    </citation>
    <scope>NUCLEOTIDE SEQUENCE [LARGE SCALE GENOMIC DNA]</scope>
    <source>
        <strain evidence="2 3">Forc016</strain>
    </source>
</reference>
<protein>
    <submittedName>
        <fullName evidence="2">Uncharacterized protein</fullName>
    </submittedName>
</protein>
<sequence length="150" mass="16514">MKFVPTLLFPLSYSVLALQGVLQRSDPQFIHLTFHGGLASYSIAFPVDGSTRKTDHDLSVDVIHNSDYNALEQCFFAIEDQAKLTSKVSTKDGSQHILDNSPRMIIAVDCTGSCVPMYGECYDTRGQPVGPCCNGMCMANRCRPWNSTLS</sequence>
<feature type="signal peptide" evidence="1">
    <location>
        <begin position="1"/>
        <end position="17"/>
    </location>
</feature>
<name>A0A2H3GSC5_FUSOX</name>
<evidence type="ECO:0000313" key="3">
    <source>
        <dbReference type="Proteomes" id="UP000219602"/>
    </source>
</evidence>
<evidence type="ECO:0000313" key="2">
    <source>
        <dbReference type="EMBL" id="PCD33517.1"/>
    </source>
</evidence>
<evidence type="ECO:0000256" key="1">
    <source>
        <dbReference type="SAM" id="SignalP"/>
    </source>
</evidence>
<gene>
    <name evidence="2" type="ORF">AU210_009741</name>
</gene>
<accession>A0A2H3GSC5</accession>